<feature type="region of interest" description="Disordered" evidence="4">
    <location>
        <begin position="74"/>
        <end position="200"/>
    </location>
</feature>
<dbReference type="InterPro" id="IPR000700">
    <property type="entry name" value="PAS-assoc_C"/>
</dbReference>
<keyword evidence="7" id="KW-1185">Reference proteome</keyword>
<evidence type="ECO:0000256" key="2">
    <source>
        <dbReference type="ARBA" id="ARBA00022643"/>
    </source>
</evidence>
<accession>A0A6A7BMU6</accession>
<feature type="compositionally biased region" description="Polar residues" evidence="4">
    <location>
        <begin position="140"/>
        <end position="157"/>
    </location>
</feature>
<protein>
    <recommendedName>
        <fullName evidence="5">PAC domain-containing protein</fullName>
    </recommendedName>
</protein>
<evidence type="ECO:0000313" key="6">
    <source>
        <dbReference type="EMBL" id="KAF2856761.1"/>
    </source>
</evidence>
<evidence type="ECO:0000256" key="3">
    <source>
        <dbReference type="ARBA" id="ARBA00022991"/>
    </source>
</evidence>
<dbReference type="OrthoDB" id="447251at2759"/>
<evidence type="ECO:0000313" key="7">
    <source>
        <dbReference type="Proteomes" id="UP000799423"/>
    </source>
</evidence>
<name>A0A6A7BMU6_9PLEO</name>
<keyword evidence="2" id="KW-0288">FMN</keyword>
<dbReference type="EMBL" id="MU006288">
    <property type="protein sequence ID" value="KAF2856761.1"/>
    <property type="molecule type" value="Genomic_DNA"/>
</dbReference>
<organism evidence="6 7">
    <name type="scientific">Plenodomus tracheiphilus IPT5</name>
    <dbReference type="NCBI Taxonomy" id="1408161"/>
    <lineage>
        <taxon>Eukaryota</taxon>
        <taxon>Fungi</taxon>
        <taxon>Dikarya</taxon>
        <taxon>Ascomycota</taxon>
        <taxon>Pezizomycotina</taxon>
        <taxon>Dothideomycetes</taxon>
        <taxon>Pleosporomycetidae</taxon>
        <taxon>Pleosporales</taxon>
        <taxon>Pleosporineae</taxon>
        <taxon>Leptosphaeriaceae</taxon>
        <taxon>Plenodomus</taxon>
    </lineage>
</organism>
<evidence type="ECO:0000259" key="5">
    <source>
        <dbReference type="PROSITE" id="PS50113"/>
    </source>
</evidence>
<dbReference type="PANTHER" id="PTHR47429:SF9">
    <property type="entry name" value="PAS DOMAIN-CONTAINING PROTEIN"/>
    <property type="match status" value="1"/>
</dbReference>
<dbReference type="Proteomes" id="UP000799423">
    <property type="component" value="Unassembled WGS sequence"/>
</dbReference>
<keyword evidence="1" id="KW-0285">Flavoprotein</keyword>
<feature type="compositionally biased region" description="Basic and acidic residues" evidence="4">
    <location>
        <begin position="576"/>
        <end position="589"/>
    </location>
</feature>
<feature type="compositionally biased region" description="Low complexity" evidence="4">
    <location>
        <begin position="190"/>
        <end position="200"/>
    </location>
</feature>
<dbReference type="PANTHER" id="PTHR47429">
    <property type="entry name" value="PROTEIN TWIN LOV 1"/>
    <property type="match status" value="1"/>
</dbReference>
<dbReference type="InterPro" id="IPR000014">
    <property type="entry name" value="PAS"/>
</dbReference>
<keyword evidence="3" id="KW-0157">Chromophore</keyword>
<dbReference type="SUPFAM" id="SSF55785">
    <property type="entry name" value="PYP-like sensor domain (PAS domain)"/>
    <property type="match status" value="1"/>
</dbReference>
<feature type="region of interest" description="Disordered" evidence="4">
    <location>
        <begin position="572"/>
        <end position="591"/>
    </location>
</feature>
<reference evidence="6" key="1">
    <citation type="submission" date="2020-01" db="EMBL/GenBank/DDBJ databases">
        <authorList>
            <consortium name="DOE Joint Genome Institute"/>
            <person name="Haridas S."/>
            <person name="Albert R."/>
            <person name="Binder M."/>
            <person name="Bloem J."/>
            <person name="Labutti K."/>
            <person name="Salamov A."/>
            <person name="Andreopoulos B."/>
            <person name="Baker S.E."/>
            <person name="Barry K."/>
            <person name="Bills G."/>
            <person name="Bluhm B.H."/>
            <person name="Cannon C."/>
            <person name="Castanera R."/>
            <person name="Culley D.E."/>
            <person name="Daum C."/>
            <person name="Ezra D."/>
            <person name="Gonzalez J.B."/>
            <person name="Henrissat B."/>
            <person name="Kuo A."/>
            <person name="Liang C."/>
            <person name="Lipzen A."/>
            <person name="Lutzoni F."/>
            <person name="Magnuson J."/>
            <person name="Mondo S."/>
            <person name="Nolan M."/>
            <person name="Ohm R."/>
            <person name="Pangilinan J."/>
            <person name="Park H.-J."/>
            <person name="Ramirez L."/>
            <person name="Alfaro M."/>
            <person name="Sun H."/>
            <person name="Tritt A."/>
            <person name="Yoshinaga Y."/>
            <person name="Zwiers L.-H."/>
            <person name="Turgeon B.G."/>
            <person name="Goodwin S.B."/>
            <person name="Spatafora J.W."/>
            <person name="Crous P.W."/>
            <person name="Grigoriev I.V."/>
        </authorList>
    </citation>
    <scope>NUCLEOTIDE SEQUENCE</scope>
    <source>
        <strain evidence="6">IPT5</strain>
    </source>
</reference>
<evidence type="ECO:0000256" key="4">
    <source>
        <dbReference type="SAM" id="MobiDB-lite"/>
    </source>
</evidence>
<dbReference type="Gene3D" id="3.30.450.20">
    <property type="entry name" value="PAS domain"/>
    <property type="match status" value="1"/>
</dbReference>
<feature type="region of interest" description="Disordered" evidence="4">
    <location>
        <begin position="727"/>
        <end position="759"/>
    </location>
</feature>
<evidence type="ECO:0000256" key="1">
    <source>
        <dbReference type="ARBA" id="ARBA00022630"/>
    </source>
</evidence>
<feature type="domain" description="PAC" evidence="5">
    <location>
        <begin position="452"/>
        <end position="505"/>
    </location>
</feature>
<dbReference type="Pfam" id="PF13426">
    <property type="entry name" value="PAS_9"/>
    <property type="match status" value="1"/>
</dbReference>
<dbReference type="PROSITE" id="PS50113">
    <property type="entry name" value="PAC"/>
    <property type="match status" value="1"/>
</dbReference>
<proteinExistence type="predicted"/>
<gene>
    <name evidence="6" type="ORF">T440DRAFT_494560</name>
</gene>
<dbReference type="GO" id="GO:0005634">
    <property type="term" value="C:nucleus"/>
    <property type="evidence" value="ECO:0007669"/>
    <property type="project" value="TreeGrafter"/>
</dbReference>
<sequence length="816" mass="90754">MSFFKHEKRTARGIYSPKQISNIFKGSSTSINSAGTGKAGEGAQAYVDSVMTPNSDGNGEPLVVDFAIMHDEHASNERMAPRTPGKSNLDPEGHWLSDDDIAAPPPPDFTRRDIHVPSRTSSSTPQAERKRMHMQRRLSSETTSQTMATTPDPYQQSRTRERSQTPSTSTAPRISDSPRERSTAPTTLRSSAESVMSYESSAPSVATHNLVPLQQKGFADDAERLSPLLEDDPHSFDLVSAPLESERKQYSLESRSEQLFSKQHLQAIFKDTSSLLRFTSFLSAARPQSVPILIYYLDALKALRAINYANAVAEALDPIEGLDFTETAARPTLNAVLEEKASKAFDLLVRDDLPAFITHIFVQVVSVSISKRVTGALPPLLREASEGLAEVFCLTDPSRSDNPIIFASEEFHRTTQYGVGYAIGRNCRFLQGPKTNKSSVARFKKAAVEGKDHSEVFLNYRRDGSPFMNLLMMAPLLDSRGNLRYFIGAQIDVSGLVKDSTDLDAFQRMLVQQEDDEEQDVQKDEFQELSEMFNHVELDTVRKFGGNMHREHLEDEHDTTIPHKPRLLIQDQSTYDVDKAEKPPTKPDGRLSGPYKHYLIVRPAPSLRILFTSPSLRVPGILQSRFLDRIGGNTRVRDSLSSALADGSRGVTAKVRWLPHAVPDLENNYEEGRPRWIHCTPLLGSSGAVGVWMVVLVDEKDHSQPIRRFRQAPPVSNDIRGKRLQSDNRFDGFEDDAERSDSFSSHRAFGPAVYGPPVPGSNNVARHVNVDSLRQPSSPRFASHASGYERGAMRSAGSSVHDFTIHRERSADSFAI</sequence>
<dbReference type="AlphaFoldDB" id="A0A6A7BMU6"/>
<dbReference type="InterPro" id="IPR035965">
    <property type="entry name" value="PAS-like_dom_sf"/>
</dbReference>